<sequence length="425" mass="44896">MSGATESGRQGLSPECTAVPYGKLLVVFIDQTLAIVDTEMKLALWAQTLPSTVRTVTVETVEGEKEEGETEGARQSFAVCECYEEEADKEIVRVPLPASAPRTALAAIAHRSVTRRVFSTGEVHAPKKGLSKVKDVAASIEAVLAHPNTVSAMLPALCTAVQDLKRVALTTKAAFYAALAVVAEELNVPPPPLAAAECEDLVTHALSDTDAKHTQAYTVSLSLLAPVLPTSCIVSILEGESGSDSIEGEAERAHALTLSADLFMAVVGSRTAPDVLGKQIGSKLSPAAALQTLRTCTLILTGYHTMSPLVSGDTPSAPVEMGAFTRLFSASFVERVQARAALRLRSPPSPTQLTSLLCGIVHPGVMPLIRADAEWLEGMKTLRTVVQALVECGSASGALVGAIEEILYSRMGEPEPLYYVEHVSL</sequence>
<evidence type="ECO:0000313" key="2">
    <source>
        <dbReference type="Proteomes" id="UP000265618"/>
    </source>
</evidence>
<dbReference type="EMBL" id="BDIP01000502">
    <property type="protein sequence ID" value="GIQ81817.1"/>
    <property type="molecule type" value="Genomic_DNA"/>
</dbReference>
<protein>
    <submittedName>
        <fullName evidence="1">Uncharacterized protein</fullName>
    </submittedName>
</protein>
<dbReference type="Proteomes" id="UP000265618">
    <property type="component" value="Unassembled WGS sequence"/>
</dbReference>
<organism evidence="1 2">
    <name type="scientific">Kipferlia bialata</name>
    <dbReference type="NCBI Taxonomy" id="797122"/>
    <lineage>
        <taxon>Eukaryota</taxon>
        <taxon>Metamonada</taxon>
        <taxon>Carpediemonas-like organisms</taxon>
        <taxon>Kipferlia</taxon>
    </lineage>
</organism>
<proteinExistence type="predicted"/>
<keyword evidence="2" id="KW-1185">Reference proteome</keyword>
<reference evidence="1 2" key="1">
    <citation type="journal article" date="2018" name="PLoS ONE">
        <title>The draft genome of Kipferlia bialata reveals reductive genome evolution in fornicate parasites.</title>
        <authorList>
            <person name="Tanifuji G."/>
            <person name="Takabayashi S."/>
            <person name="Kume K."/>
            <person name="Takagi M."/>
            <person name="Nakayama T."/>
            <person name="Kamikawa R."/>
            <person name="Inagaki Y."/>
            <person name="Hashimoto T."/>
        </authorList>
    </citation>
    <scope>NUCLEOTIDE SEQUENCE [LARGE SCALE GENOMIC DNA]</scope>
    <source>
        <strain evidence="1">NY0173</strain>
    </source>
</reference>
<gene>
    <name evidence="1" type="ORF">KIPB_002839</name>
</gene>
<name>A0A9K3CSV8_9EUKA</name>
<evidence type="ECO:0000313" key="1">
    <source>
        <dbReference type="EMBL" id="GIQ81817.1"/>
    </source>
</evidence>
<accession>A0A9K3CSV8</accession>
<comment type="caution">
    <text evidence="1">The sequence shown here is derived from an EMBL/GenBank/DDBJ whole genome shotgun (WGS) entry which is preliminary data.</text>
</comment>
<dbReference type="AlphaFoldDB" id="A0A9K3CSV8"/>